<evidence type="ECO:0000256" key="4">
    <source>
        <dbReference type="ARBA" id="ARBA00022475"/>
    </source>
</evidence>
<feature type="transmembrane region" description="Helical" evidence="8">
    <location>
        <begin position="12"/>
        <end position="32"/>
    </location>
</feature>
<evidence type="ECO:0000256" key="8">
    <source>
        <dbReference type="SAM" id="Phobius"/>
    </source>
</evidence>
<feature type="transmembrane region" description="Helical" evidence="8">
    <location>
        <begin position="69"/>
        <end position="91"/>
    </location>
</feature>
<dbReference type="AlphaFoldDB" id="A0A412AX59"/>
<dbReference type="PANTHER" id="PTHR34979:SF1">
    <property type="entry name" value="INNER MEMBRANE PROTEIN YGAZ"/>
    <property type="match status" value="1"/>
</dbReference>
<name>A0A412AX59_9FIRM</name>
<gene>
    <name evidence="9" type="ORF">DWY99_07905</name>
</gene>
<keyword evidence="6 8" id="KW-1133">Transmembrane helix</keyword>
<reference evidence="9 10" key="1">
    <citation type="submission" date="2018-08" db="EMBL/GenBank/DDBJ databases">
        <title>A genome reference for cultivated species of the human gut microbiota.</title>
        <authorList>
            <person name="Zou Y."/>
            <person name="Xue W."/>
            <person name="Luo G."/>
        </authorList>
    </citation>
    <scope>NUCLEOTIDE SEQUENCE [LARGE SCALE GENOMIC DNA]</scope>
    <source>
        <strain evidence="9 10">AF28-26</strain>
    </source>
</reference>
<dbReference type="GO" id="GO:0005886">
    <property type="term" value="C:plasma membrane"/>
    <property type="evidence" value="ECO:0007669"/>
    <property type="project" value="UniProtKB-SubCell"/>
</dbReference>
<comment type="caution">
    <text evidence="9">The sequence shown here is derived from an EMBL/GenBank/DDBJ whole genome shotgun (WGS) entry which is preliminary data.</text>
</comment>
<dbReference type="EMBL" id="QRTC01000027">
    <property type="protein sequence ID" value="RGQ40539.1"/>
    <property type="molecule type" value="Genomic_DNA"/>
</dbReference>
<evidence type="ECO:0000256" key="7">
    <source>
        <dbReference type="ARBA" id="ARBA00023136"/>
    </source>
</evidence>
<protein>
    <submittedName>
        <fullName evidence="9">Branched-chain amino acid transporter AzlC</fullName>
    </submittedName>
</protein>
<comment type="subcellular location">
    <subcellularLocation>
        <location evidence="1">Cell membrane</location>
        <topology evidence="1">Multi-pass membrane protein</topology>
    </subcellularLocation>
</comment>
<feature type="transmembrane region" description="Helical" evidence="8">
    <location>
        <begin position="129"/>
        <end position="156"/>
    </location>
</feature>
<feature type="transmembrane region" description="Helical" evidence="8">
    <location>
        <begin position="186"/>
        <end position="202"/>
    </location>
</feature>
<feature type="transmembrane region" description="Helical" evidence="8">
    <location>
        <begin position="162"/>
        <end position="179"/>
    </location>
</feature>
<comment type="similarity">
    <text evidence="2">Belongs to the AzlC family.</text>
</comment>
<evidence type="ECO:0000313" key="9">
    <source>
        <dbReference type="EMBL" id="RGQ40539.1"/>
    </source>
</evidence>
<evidence type="ECO:0000256" key="5">
    <source>
        <dbReference type="ARBA" id="ARBA00022692"/>
    </source>
</evidence>
<sequence length="232" mass="25787">MNPKIKALKAAFPYTIPILMGFLFLGLAYGFYMNSKGFSFWWPLLMSATIFAGSMEFVTVSLLCGTFNPVYAFLLALMVNARHLFYGISMLEHFKGTGRKKWYLIFGMCDESFSILCSTKPPKGVDKGWFMVFVTLLNQCYWVAGATLGGILGSFIPFNTQGIDFVMTALFAAIFIDQWKSQKNHLPALVGLAVPAVCLIIFGPDQFILPSMALILTVLSLLKKPLNKEAVL</sequence>
<proteinExistence type="inferred from homology"/>
<evidence type="ECO:0000256" key="2">
    <source>
        <dbReference type="ARBA" id="ARBA00010735"/>
    </source>
</evidence>
<dbReference type="Pfam" id="PF03591">
    <property type="entry name" value="AzlC"/>
    <property type="match status" value="1"/>
</dbReference>
<evidence type="ECO:0000313" key="10">
    <source>
        <dbReference type="Proteomes" id="UP000284751"/>
    </source>
</evidence>
<keyword evidence="4" id="KW-1003">Cell membrane</keyword>
<organism evidence="9 10">
    <name type="scientific">[Clostridium] leptum</name>
    <dbReference type="NCBI Taxonomy" id="1535"/>
    <lineage>
        <taxon>Bacteria</taxon>
        <taxon>Bacillati</taxon>
        <taxon>Bacillota</taxon>
        <taxon>Clostridia</taxon>
        <taxon>Eubacteriales</taxon>
        <taxon>Oscillospiraceae</taxon>
        <taxon>Oscillospiraceae incertae sedis</taxon>
    </lineage>
</organism>
<dbReference type="PANTHER" id="PTHR34979">
    <property type="entry name" value="INNER MEMBRANE PROTEIN YGAZ"/>
    <property type="match status" value="1"/>
</dbReference>
<feature type="transmembrane region" description="Helical" evidence="8">
    <location>
        <begin position="44"/>
        <end position="63"/>
    </location>
</feature>
<dbReference type="InterPro" id="IPR011606">
    <property type="entry name" value="Brnchd-chn_aa_trnsp_permease"/>
</dbReference>
<keyword evidence="7 8" id="KW-0472">Membrane</keyword>
<dbReference type="Proteomes" id="UP000284751">
    <property type="component" value="Unassembled WGS sequence"/>
</dbReference>
<evidence type="ECO:0000256" key="3">
    <source>
        <dbReference type="ARBA" id="ARBA00022448"/>
    </source>
</evidence>
<keyword evidence="3" id="KW-0813">Transport</keyword>
<accession>A0A412AX59</accession>
<keyword evidence="5 8" id="KW-0812">Transmembrane</keyword>
<evidence type="ECO:0000256" key="6">
    <source>
        <dbReference type="ARBA" id="ARBA00022989"/>
    </source>
</evidence>
<evidence type="ECO:0000256" key="1">
    <source>
        <dbReference type="ARBA" id="ARBA00004651"/>
    </source>
</evidence>
<dbReference type="GO" id="GO:1903785">
    <property type="term" value="P:L-valine transmembrane transport"/>
    <property type="evidence" value="ECO:0007669"/>
    <property type="project" value="TreeGrafter"/>
</dbReference>